<dbReference type="EMBL" id="KQ981718">
    <property type="protein sequence ID" value="KYN37330.1"/>
    <property type="molecule type" value="Genomic_DNA"/>
</dbReference>
<dbReference type="Proteomes" id="UP000078541">
    <property type="component" value="Unassembled WGS sequence"/>
</dbReference>
<reference evidence="1 2" key="1">
    <citation type="submission" date="2016-03" db="EMBL/GenBank/DDBJ databases">
        <title>Trachymyrmex septentrionalis WGS genome.</title>
        <authorList>
            <person name="Nygaard S."/>
            <person name="Hu H."/>
            <person name="Boomsma J."/>
            <person name="Zhang G."/>
        </authorList>
    </citation>
    <scope>NUCLEOTIDE SEQUENCE [LARGE SCALE GENOMIC DNA]</scope>
    <source>
        <strain evidence="1">Tsep2-gDNA-1</strain>
        <tissue evidence="1">Whole body</tissue>
    </source>
</reference>
<proteinExistence type="predicted"/>
<protein>
    <submittedName>
        <fullName evidence="1">Uncharacterized protein</fullName>
    </submittedName>
</protein>
<organism evidence="1 2">
    <name type="scientific">Trachymyrmex septentrionalis</name>
    <dbReference type="NCBI Taxonomy" id="34720"/>
    <lineage>
        <taxon>Eukaryota</taxon>
        <taxon>Metazoa</taxon>
        <taxon>Ecdysozoa</taxon>
        <taxon>Arthropoda</taxon>
        <taxon>Hexapoda</taxon>
        <taxon>Insecta</taxon>
        <taxon>Pterygota</taxon>
        <taxon>Neoptera</taxon>
        <taxon>Endopterygota</taxon>
        <taxon>Hymenoptera</taxon>
        <taxon>Apocrita</taxon>
        <taxon>Aculeata</taxon>
        <taxon>Formicoidea</taxon>
        <taxon>Formicidae</taxon>
        <taxon>Myrmicinae</taxon>
        <taxon>Trachymyrmex</taxon>
    </lineage>
</organism>
<dbReference type="STRING" id="34720.A0A151JVB9"/>
<evidence type="ECO:0000313" key="2">
    <source>
        <dbReference type="Proteomes" id="UP000078541"/>
    </source>
</evidence>
<evidence type="ECO:0000313" key="1">
    <source>
        <dbReference type="EMBL" id="KYN37330.1"/>
    </source>
</evidence>
<gene>
    <name evidence="1" type="ORF">ALC56_08306</name>
</gene>
<dbReference type="AlphaFoldDB" id="A0A151JVB9"/>
<name>A0A151JVB9_9HYME</name>
<accession>A0A151JVB9</accession>
<sequence>ICSCLHYFHFNERLQSHIVDCRWINDCVIRLSSDDDNLENKSYNRKERIPFVVYADLKCILEKTDSDRKHLSRTYQCYVQTPEKWVFREREKGVEKDGAWKDGQTLVSQVFAWKQTPASRTHLFFVRFGIWVNVS</sequence>
<keyword evidence="2" id="KW-1185">Reference proteome</keyword>
<feature type="non-terminal residue" evidence="1">
    <location>
        <position position="1"/>
    </location>
</feature>